<dbReference type="Proteomes" id="UP001158961">
    <property type="component" value="Chromosome"/>
</dbReference>
<sequence>MYKPKTCPFCNFYGIRKNPNGKWSCDQCGLEWAPEQDKRETP</sequence>
<evidence type="ECO:0000313" key="2">
    <source>
        <dbReference type="Proteomes" id="UP001158961"/>
    </source>
</evidence>
<dbReference type="AlphaFoldDB" id="A0AAN2K7L3"/>
<protein>
    <submittedName>
        <fullName evidence="1">Uncharacterized protein</fullName>
    </submittedName>
</protein>
<dbReference type="EMBL" id="OW970315">
    <property type="protein sequence ID" value="CAH6332941.1"/>
    <property type="molecule type" value="Genomic_DNA"/>
</dbReference>
<organism evidence="1 2">
    <name type="scientific">Enterobacter agglomerans</name>
    <name type="common">Erwinia herbicola</name>
    <name type="synonym">Pantoea agglomerans</name>
    <dbReference type="NCBI Taxonomy" id="549"/>
    <lineage>
        <taxon>Bacteria</taxon>
        <taxon>Pseudomonadati</taxon>
        <taxon>Pseudomonadota</taxon>
        <taxon>Gammaproteobacteria</taxon>
        <taxon>Enterobacterales</taxon>
        <taxon>Erwiniaceae</taxon>
        <taxon>Pantoea</taxon>
        <taxon>Pantoea agglomerans group</taxon>
    </lineage>
</organism>
<dbReference type="GO" id="GO:0006412">
    <property type="term" value="P:translation"/>
    <property type="evidence" value="ECO:0007669"/>
    <property type="project" value="InterPro"/>
</dbReference>
<accession>A0AAN2K7L3</accession>
<gene>
    <name evidence="1" type="ORF">DAPPPG734_18150</name>
</gene>
<dbReference type="InterPro" id="IPR011332">
    <property type="entry name" value="Ribosomal_zn-bd"/>
</dbReference>
<evidence type="ECO:0000313" key="1">
    <source>
        <dbReference type="EMBL" id="CAH6332941.1"/>
    </source>
</evidence>
<reference evidence="1" key="1">
    <citation type="submission" date="2022-05" db="EMBL/GenBank/DDBJ databases">
        <authorList>
            <person name="Pothier F. J."/>
        </authorList>
    </citation>
    <scope>NUCLEOTIDE SEQUENCE</scope>
    <source>
        <strain evidence="1">DAPP-PG734</strain>
    </source>
</reference>
<name>A0AAN2K7L3_ENTAG</name>
<proteinExistence type="predicted"/>
<dbReference type="SUPFAM" id="SSF57829">
    <property type="entry name" value="Zn-binding ribosomal proteins"/>
    <property type="match status" value="1"/>
</dbReference>